<dbReference type="OrthoDB" id="6430234at2759"/>
<reference evidence="1" key="1">
    <citation type="submission" date="2020-08" db="EMBL/GenBank/DDBJ databases">
        <title>Multicomponent nature underlies the extraordinary mechanical properties of spider dragline silk.</title>
        <authorList>
            <person name="Kono N."/>
            <person name="Nakamura H."/>
            <person name="Mori M."/>
            <person name="Yoshida Y."/>
            <person name="Ohtoshi R."/>
            <person name="Malay A.D."/>
            <person name="Moran D.A.P."/>
            <person name="Tomita M."/>
            <person name="Numata K."/>
            <person name="Arakawa K."/>
        </authorList>
    </citation>
    <scope>NUCLEOTIDE SEQUENCE</scope>
</reference>
<protein>
    <submittedName>
        <fullName evidence="1">Uncharacterized protein</fullName>
    </submittedName>
</protein>
<dbReference type="Proteomes" id="UP000887013">
    <property type="component" value="Unassembled WGS sequence"/>
</dbReference>
<accession>A0A8X6NSS4</accession>
<gene>
    <name evidence="1" type="ORF">NPIL_111161</name>
</gene>
<dbReference type="AlphaFoldDB" id="A0A8X6NSS4"/>
<organism evidence="1 2">
    <name type="scientific">Nephila pilipes</name>
    <name type="common">Giant wood spider</name>
    <name type="synonym">Nephila maculata</name>
    <dbReference type="NCBI Taxonomy" id="299642"/>
    <lineage>
        <taxon>Eukaryota</taxon>
        <taxon>Metazoa</taxon>
        <taxon>Ecdysozoa</taxon>
        <taxon>Arthropoda</taxon>
        <taxon>Chelicerata</taxon>
        <taxon>Arachnida</taxon>
        <taxon>Araneae</taxon>
        <taxon>Araneomorphae</taxon>
        <taxon>Entelegynae</taxon>
        <taxon>Araneoidea</taxon>
        <taxon>Nephilidae</taxon>
        <taxon>Nephila</taxon>
    </lineage>
</organism>
<dbReference type="EMBL" id="BMAW01108181">
    <property type="protein sequence ID" value="GFT32749.1"/>
    <property type="molecule type" value="Genomic_DNA"/>
</dbReference>
<sequence>MNLRKWATNNRNLVKELEEENYDIHPILNNSNVTKLKVLGIQWDFQDDGLSVETAWVTEFLKRKKNTKPIYSSDSRENNSTRLDRPVSWEDLLVKDRVLSELFSLLRSS</sequence>
<keyword evidence="2" id="KW-1185">Reference proteome</keyword>
<evidence type="ECO:0000313" key="1">
    <source>
        <dbReference type="EMBL" id="GFT32749.1"/>
    </source>
</evidence>
<comment type="caution">
    <text evidence="1">The sequence shown here is derived from an EMBL/GenBank/DDBJ whole genome shotgun (WGS) entry which is preliminary data.</text>
</comment>
<evidence type="ECO:0000313" key="2">
    <source>
        <dbReference type="Proteomes" id="UP000887013"/>
    </source>
</evidence>
<name>A0A8X6NSS4_NEPPI</name>
<proteinExistence type="predicted"/>